<feature type="domain" description="Peptidase C45 hydrolase" evidence="1">
    <location>
        <begin position="114"/>
        <end position="331"/>
    </location>
</feature>
<dbReference type="Gene3D" id="3.60.60.10">
    <property type="entry name" value="Penicillin V Acylase, Chain A"/>
    <property type="match status" value="1"/>
</dbReference>
<proteinExistence type="predicted"/>
<dbReference type="RefSeq" id="WP_008594768.1">
    <property type="nucleotide sequence ID" value="NZ_AMRM01000004.1"/>
</dbReference>
<dbReference type="Proteomes" id="UP000006786">
    <property type="component" value="Unassembled WGS sequence"/>
</dbReference>
<dbReference type="AlphaFoldDB" id="K2N7G2"/>
<dbReference type="InterPro" id="IPR005079">
    <property type="entry name" value="Peptidase_C45_hydrolase"/>
</dbReference>
<dbReference type="OrthoDB" id="8109453at2"/>
<evidence type="ECO:0000313" key="2">
    <source>
        <dbReference type="EMBL" id="EKF20058.1"/>
    </source>
</evidence>
<evidence type="ECO:0000313" key="3">
    <source>
        <dbReference type="Proteomes" id="UP000006786"/>
    </source>
</evidence>
<organism evidence="2 3">
    <name type="scientific">Nitratireductor pacificus pht-3B</name>
    <dbReference type="NCBI Taxonomy" id="391937"/>
    <lineage>
        <taxon>Bacteria</taxon>
        <taxon>Pseudomonadati</taxon>
        <taxon>Pseudomonadota</taxon>
        <taxon>Alphaproteobacteria</taxon>
        <taxon>Hyphomicrobiales</taxon>
        <taxon>Phyllobacteriaceae</taxon>
        <taxon>Nitratireductor</taxon>
    </lineage>
</organism>
<dbReference type="eggNOG" id="COG4927">
    <property type="taxonomic scope" value="Bacteria"/>
</dbReference>
<comment type="caution">
    <text evidence="2">The sequence shown here is derived from an EMBL/GenBank/DDBJ whole genome shotgun (WGS) entry which is preliminary data.</text>
</comment>
<name>K2N7G2_9HYPH</name>
<keyword evidence="2" id="KW-0808">Transferase</keyword>
<keyword evidence="3" id="KW-1185">Reference proteome</keyword>
<dbReference type="InterPro" id="IPR047801">
    <property type="entry name" value="Peptidase_C45"/>
</dbReference>
<dbReference type="STRING" id="391937.NA2_04691"/>
<dbReference type="Gene3D" id="1.10.10.2120">
    <property type="match status" value="1"/>
</dbReference>
<gene>
    <name evidence="2" type="ORF">NA2_04691</name>
</gene>
<dbReference type="NCBIfam" id="NF040521">
    <property type="entry name" value="C45_proenzyme"/>
    <property type="match status" value="1"/>
</dbReference>
<reference evidence="2 3" key="1">
    <citation type="journal article" date="2012" name="J. Bacteriol.">
        <title>Genome Sequence of Nitratireductor pacificus Type Strain pht-3B.</title>
        <authorList>
            <person name="Lai Q."/>
            <person name="Li G."/>
            <person name="Shao Z."/>
        </authorList>
    </citation>
    <scope>NUCLEOTIDE SEQUENCE [LARGE SCALE GENOMIC DNA]</scope>
    <source>
        <strain evidence="3">pht-3B</strain>
    </source>
</reference>
<dbReference type="PATRIC" id="fig|391937.3.peg.966"/>
<dbReference type="PANTHER" id="PTHR34180:SF1">
    <property type="entry name" value="BETA-ALANYL-DOPAMINE_CARCININE HYDROLASE"/>
    <property type="match status" value="1"/>
</dbReference>
<protein>
    <submittedName>
        <fullName evidence="2">Peptidase C45 acyl-coenzyme A:6-aminopenicillanic acid acyl-transferase</fullName>
    </submittedName>
</protein>
<dbReference type="InterPro" id="IPR047794">
    <property type="entry name" value="C45_proenzyme-like"/>
</dbReference>
<evidence type="ECO:0000259" key="1">
    <source>
        <dbReference type="Pfam" id="PF03417"/>
    </source>
</evidence>
<sequence length="351" mass="38164">MTSSNAEFPLLDVRGSSRRRGEQIGAAFADRIARTVSIYQAYFARPEAEIFAVADRYRTGIAAFDGRLCDEIEGIAFGADVDPRWIYALNARSELLSALSAGECTAVHYTGTPHVGQNWDWAEPLEALVVLIRSEDEQGRRFLTMTEPGILAKIGLNDAGFAVCLNFLPTPKPTLGLPSHVLLRALLEARSWEDVEDVLARAGVGRSLNLLIAGSDGRGINIEYEGDVARRLKPGVHATTHTNHYLTCIAPVDPELLENSSARLSRIRTLTAPGTPAGLDRLKEVLSDRQHDKHAILAPYADSTGFLGRKGTVCTIAMDLAARRMHIRRGNDPAGPFSAIDVMVTQEAIPA</sequence>
<dbReference type="PANTHER" id="PTHR34180">
    <property type="entry name" value="PEPTIDASE C45"/>
    <property type="match status" value="1"/>
</dbReference>
<dbReference type="Pfam" id="PF03417">
    <property type="entry name" value="AAT"/>
    <property type="match status" value="1"/>
</dbReference>
<dbReference type="EMBL" id="AMRM01000004">
    <property type="protein sequence ID" value="EKF20058.1"/>
    <property type="molecule type" value="Genomic_DNA"/>
</dbReference>
<dbReference type="GO" id="GO:0016740">
    <property type="term" value="F:transferase activity"/>
    <property type="evidence" value="ECO:0007669"/>
    <property type="project" value="UniProtKB-KW"/>
</dbReference>
<accession>K2N7G2</accession>